<proteinExistence type="predicted"/>
<accession>A0A642BZV4</accession>
<feature type="non-terminal residue" evidence="2">
    <location>
        <position position="142"/>
    </location>
</feature>
<dbReference type="AlphaFoldDB" id="A0A642BZV4"/>
<dbReference type="GO" id="GO:0019867">
    <property type="term" value="C:outer membrane"/>
    <property type="evidence" value="ECO:0007669"/>
    <property type="project" value="InterPro"/>
</dbReference>
<dbReference type="InterPro" id="IPR010827">
    <property type="entry name" value="BamA/TamA_POTRA"/>
</dbReference>
<feature type="domain" description="POTRA" evidence="1">
    <location>
        <begin position="35"/>
        <end position="142"/>
    </location>
</feature>
<sequence>MMKGIQTLYFICFLLLLISCSSTKYVGEGEYLLDKVEIVSDGKTYKNSDLKPYLRQQPNFKAFGLMKWQLFVYDWSGRNEKKWINKQLRRMGEAPVILDTTLVTQSVDELKRFFINKGYMNAEVSASIDTSRVKKAVVTYRI</sequence>
<dbReference type="EMBL" id="VWFQ01000137">
    <property type="protein sequence ID" value="KAA4631959.1"/>
    <property type="molecule type" value="Genomic_DNA"/>
</dbReference>
<reference evidence="2" key="1">
    <citation type="journal article" date="2019" name="Nat. Med.">
        <title>A library of human gut bacterial isolates paired with longitudinal multiomics data enables mechanistic microbiome research.</title>
        <authorList>
            <person name="Poyet M."/>
            <person name="Groussin M."/>
            <person name="Gibbons S.M."/>
            <person name="Avila-Pacheco J."/>
            <person name="Jiang X."/>
            <person name="Kearney S.M."/>
            <person name="Perrotta A.R."/>
            <person name="Berdy B."/>
            <person name="Zhao S."/>
            <person name="Lieberman T.D."/>
            <person name="Swanson P.K."/>
            <person name="Smith M."/>
            <person name="Roesemann S."/>
            <person name="Alexander J.E."/>
            <person name="Rich S.A."/>
            <person name="Livny J."/>
            <person name="Vlamakis H."/>
            <person name="Clish C."/>
            <person name="Bullock K."/>
            <person name="Deik A."/>
            <person name="Scott J."/>
            <person name="Pierce K.A."/>
            <person name="Xavier R.J."/>
            <person name="Alm E.J."/>
        </authorList>
    </citation>
    <scope>NUCLEOTIDE SEQUENCE</scope>
    <source>
        <strain evidence="2">BIOML-A16</strain>
    </source>
</reference>
<gene>
    <name evidence="2" type="ORF">F3B52_27180</name>
</gene>
<dbReference type="PROSITE" id="PS51257">
    <property type="entry name" value="PROKAR_LIPOPROTEIN"/>
    <property type="match status" value="1"/>
</dbReference>
<dbReference type="Pfam" id="PF07244">
    <property type="entry name" value="POTRA"/>
    <property type="match status" value="1"/>
</dbReference>
<evidence type="ECO:0000259" key="1">
    <source>
        <dbReference type="Pfam" id="PF07244"/>
    </source>
</evidence>
<name>A0A642BZV4_BACOV</name>
<comment type="caution">
    <text evidence="2">The sequence shown here is derived from an EMBL/GenBank/DDBJ whole genome shotgun (WGS) entry which is preliminary data.</text>
</comment>
<protein>
    <recommendedName>
        <fullName evidence="1">POTRA domain-containing protein</fullName>
    </recommendedName>
</protein>
<evidence type="ECO:0000313" key="2">
    <source>
        <dbReference type="EMBL" id="KAA4631959.1"/>
    </source>
</evidence>
<organism evidence="2">
    <name type="scientific">Bacteroides ovatus</name>
    <dbReference type="NCBI Taxonomy" id="28116"/>
    <lineage>
        <taxon>Bacteria</taxon>
        <taxon>Pseudomonadati</taxon>
        <taxon>Bacteroidota</taxon>
        <taxon>Bacteroidia</taxon>
        <taxon>Bacteroidales</taxon>
        <taxon>Bacteroidaceae</taxon>
        <taxon>Bacteroides</taxon>
    </lineage>
</organism>